<keyword evidence="3 7" id="KW-0328">Glycosyltransferase</keyword>
<comment type="similarity">
    <text evidence="2">Belongs to the glycosyltransferase 2 family.</text>
</comment>
<dbReference type="InterPro" id="IPR001173">
    <property type="entry name" value="Glyco_trans_2-like"/>
</dbReference>
<keyword evidence="4" id="KW-0808">Transferase</keyword>
<proteinExistence type="inferred from homology"/>
<dbReference type="RefSeq" id="WP_328856754.1">
    <property type="nucleotide sequence ID" value="NZ_CP108021.1"/>
</dbReference>
<keyword evidence="8" id="KW-1185">Reference proteome</keyword>
<comment type="pathway">
    <text evidence="1">Cell wall biogenesis; cell wall polysaccharide biosynthesis.</text>
</comment>
<feature type="domain" description="Galactosyltransferase C-terminal" evidence="6">
    <location>
        <begin position="168"/>
        <end position="211"/>
    </location>
</feature>
<evidence type="ECO:0000256" key="4">
    <source>
        <dbReference type="ARBA" id="ARBA00022679"/>
    </source>
</evidence>
<evidence type="ECO:0000256" key="2">
    <source>
        <dbReference type="ARBA" id="ARBA00006739"/>
    </source>
</evidence>
<dbReference type="Pfam" id="PF00535">
    <property type="entry name" value="Glycos_transf_2"/>
    <property type="match status" value="1"/>
</dbReference>
<dbReference type="PANTHER" id="PTHR43179">
    <property type="entry name" value="RHAMNOSYLTRANSFERASE WBBL"/>
    <property type="match status" value="1"/>
</dbReference>
<evidence type="ECO:0000313" key="7">
    <source>
        <dbReference type="EMBL" id="WUM19214.1"/>
    </source>
</evidence>
<name>A0AAU4JZJ5_9NOCA</name>
<protein>
    <submittedName>
        <fullName evidence="7">Galactosyltransferase-related protein</fullName>
    </submittedName>
</protein>
<dbReference type="EMBL" id="CP108021">
    <property type="protein sequence ID" value="WUM19214.1"/>
    <property type="molecule type" value="Genomic_DNA"/>
</dbReference>
<dbReference type="InterPro" id="IPR027791">
    <property type="entry name" value="Galactosyl_T_C"/>
</dbReference>
<dbReference type="Gene3D" id="3.90.550.10">
    <property type="entry name" value="Spore Coat Polysaccharide Biosynthesis Protein SpsA, Chain A"/>
    <property type="match status" value="1"/>
</dbReference>
<dbReference type="GO" id="GO:0016757">
    <property type="term" value="F:glycosyltransferase activity"/>
    <property type="evidence" value="ECO:0007669"/>
    <property type="project" value="UniProtKB-KW"/>
</dbReference>
<sequence>MTRLAVVTVVSGRHGHLRAQRAGLAEAMSPPAVHVVVAMGDPTVGAVLDESPVPTTLVTVGTDHHRLPLATARNRGAATAIDAGAELLVFLDVDCIPTPDLLERYASAAADHPDTLLCGPVTYLPPRESPWTTAELAAATDPHPARPNPPDGVVVAGDDPDLFWSLSFAVTPQTWRRVGGFCEDYRGYGGEDTDFAAVAVVAGIGISWVGGAHAHHQHHPVSRPPVEHLDDIVVNATVFHRRWGRWPMAGWLDDFERAGLITRSAQEIVVRN</sequence>
<feature type="domain" description="Glycosyltransferase 2-like" evidence="5">
    <location>
        <begin position="67"/>
        <end position="135"/>
    </location>
</feature>
<dbReference type="KEGG" id="whr:OG579_16055"/>
<dbReference type="SUPFAM" id="SSF53448">
    <property type="entry name" value="Nucleotide-diphospho-sugar transferases"/>
    <property type="match status" value="1"/>
</dbReference>
<evidence type="ECO:0000313" key="8">
    <source>
        <dbReference type="Proteomes" id="UP001432128"/>
    </source>
</evidence>
<dbReference type="InterPro" id="IPR029044">
    <property type="entry name" value="Nucleotide-diphossugar_trans"/>
</dbReference>
<evidence type="ECO:0000259" key="6">
    <source>
        <dbReference type="Pfam" id="PF02709"/>
    </source>
</evidence>
<accession>A0AAU4JZJ5</accession>
<evidence type="ECO:0000259" key="5">
    <source>
        <dbReference type="Pfam" id="PF00535"/>
    </source>
</evidence>
<dbReference type="Pfam" id="PF02709">
    <property type="entry name" value="Glyco_transf_7C"/>
    <property type="match status" value="1"/>
</dbReference>
<evidence type="ECO:0000256" key="3">
    <source>
        <dbReference type="ARBA" id="ARBA00022676"/>
    </source>
</evidence>
<dbReference type="Proteomes" id="UP001432128">
    <property type="component" value="Chromosome"/>
</dbReference>
<organism evidence="7 8">
    <name type="scientific">Williamsia herbipolensis</name>
    <dbReference type="NCBI Taxonomy" id="1603258"/>
    <lineage>
        <taxon>Bacteria</taxon>
        <taxon>Bacillati</taxon>
        <taxon>Actinomycetota</taxon>
        <taxon>Actinomycetes</taxon>
        <taxon>Mycobacteriales</taxon>
        <taxon>Nocardiaceae</taxon>
        <taxon>Williamsia</taxon>
    </lineage>
</organism>
<reference evidence="7 8" key="1">
    <citation type="submission" date="2022-10" db="EMBL/GenBank/DDBJ databases">
        <title>The complete genomes of actinobacterial strains from the NBC collection.</title>
        <authorList>
            <person name="Joergensen T.S."/>
            <person name="Alvarez Arevalo M."/>
            <person name="Sterndorff E.B."/>
            <person name="Faurdal D."/>
            <person name="Vuksanovic O."/>
            <person name="Mourched A.-S."/>
            <person name="Charusanti P."/>
            <person name="Shaw S."/>
            <person name="Blin K."/>
            <person name="Weber T."/>
        </authorList>
    </citation>
    <scope>NUCLEOTIDE SEQUENCE [LARGE SCALE GENOMIC DNA]</scope>
    <source>
        <strain evidence="7 8">NBC_00319</strain>
    </source>
</reference>
<evidence type="ECO:0000256" key="1">
    <source>
        <dbReference type="ARBA" id="ARBA00004776"/>
    </source>
</evidence>
<dbReference type="PANTHER" id="PTHR43179:SF12">
    <property type="entry name" value="GALACTOFURANOSYLTRANSFERASE GLFT2"/>
    <property type="match status" value="1"/>
</dbReference>
<dbReference type="AlphaFoldDB" id="A0AAU4JZJ5"/>
<gene>
    <name evidence="7" type="ORF">OG579_16055</name>
</gene>